<dbReference type="EC" id="7.6.2.2" evidence="2"/>
<feature type="region of interest" description="Disordered" evidence="11">
    <location>
        <begin position="1"/>
        <end position="66"/>
    </location>
</feature>
<feature type="domain" description="ABC transporter" evidence="12">
    <location>
        <begin position="49"/>
        <end position="286"/>
    </location>
</feature>
<dbReference type="GO" id="GO:1900753">
    <property type="term" value="P:doxorubicin transport"/>
    <property type="evidence" value="ECO:0007669"/>
    <property type="project" value="InterPro"/>
</dbReference>
<evidence type="ECO:0000256" key="3">
    <source>
        <dbReference type="ARBA" id="ARBA00022448"/>
    </source>
</evidence>
<comment type="similarity">
    <text evidence="10">Belongs to the ABC transporter superfamily. Drug exporter-1 (DrugE1) (TC 3.A.1.105) family.</text>
</comment>
<keyword evidence="3" id="KW-0813">Transport</keyword>
<dbReference type="GO" id="GO:0005886">
    <property type="term" value="C:plasma membrane"/>
    <property type="evidence" value="ECO:0007669"/>
    <property type="project" value="UniProtKB-SubCell"/>
</dbReference>
<dbReference type="PROSITE" id="PS00211">
    <property type="entry name" value="ABC_TRANSPORTER_1"/>
    <property type="match status" value="1"/>
</dbReference>
<dbReference type="GO" id="GO:0005524">
    <property type="term" value="F:ATP binding"/>
    <property type="evidence" value="ECO:0007669"/>
    <property type="project" value="UniProtKB-KW"/>
</dbReference>
<dbReference type="GO" id="GO:0008559">
    <property type="term" value="F:ABC-type xenobiotic transporter activity"/>
    <property type="evidence" value="ECO:0007669"/>
    <property type="project" value="UniProtKB-EC"/>
</dbReference>
<feature type="compositionally biased region" description="Gly residues" evidence="11">
    <location>
        <begin position="27"/>
        <end position="48"/>
    </location>
</feature>
<reference evidence="13 14" key="1">
    <citation type="submission" date="2019-06" db="EMBL/GenBank/DDBJ databases">
        <title>Whole genome shotgun sequence of Streptomyces cacaoi subsp. cacaoi NBRC 12748.</title>
        <authorList>
            <person name="Hosoyama A."/>
            <person name="Uohara A."/>
            <person name="Ohji S."/>
            <person name="Ichikawa N."/>
        </authorList>
    </citation>
    <scope>NUCLEOTIDE SEQUENCE [LARGE SCALE GENOMIC DNA]</scope>
    <source>
        <strain evidence="13 14">NBRC 12748</strain>
    </source>
</reference>
<evidence type="ECO:0000313" key="13">
    <source>
        <dbReference type="EMBL" id="GEB49582.1"/>
    </source>
</evidence>
<dbReference type="InterPro" id="IPR027417">
    <property type="entry name" value="P-loop_NTPase"/>
</dbReference>
<evidence type="ECO:0000256" key="2">
    <source>
        <dbReference type="ARBA" id="ARBA00012191"/>
    </source>
</evidence>
<keyword evidence="9" id="KW-0046">Antibiotic resistance</keyword>
<gene>
    <name evidence="13" type="ORF">SCA03_21330</name>
</gene>
<dbReference type="Proteomes" id="UP000319210">
    <property type="component" value="Unassembled WGS sequence"/>
</dbReference>
<dbReference type="PANTHER" id="PTHR42711">
    <property type="entry name" value="ABC TRANSPORTER ATP-BINDING PROTEIN"/>
    <property type="match status" value="1"/>
</dbReference>
<evidence type="ECO:0000256" key="11">
    <source>
        <dbReference type="SAM" id="MobiDB-lite"/>
    </source>
</evidence>
<dbReference type="InterPro" id="IPR003593">
    <property type="entry name" value="AAA+_ATPase"/>
</dbReference>
<keyword evidence="4" id="KW-1003">Cell membrane</keyword>
<evidence type="ECO:0000256" key="1">
    <source>
        <dbReference type="ARBA" id="ARBA00004413"/>
    </source>
</evidence>
<organism evidence="13 14">
    <name type="scientific">Streptomyces cacaoi</name>
    <dbReference type="NCBI Taxonomy" id="1898"/>
    <lineage>
        <taxon>Bacteria</taxon>
        <taxon>Bacillati</taxon>
        <taxon>Actinomycetota</taxon>
        <taxon>Actinomycetes</taxon>
        <taxon>Kitasatosporales</taxon>
        <taxon>Streptomycetaceae</taxon>
        <taxon>Streptomyces</taxon>
    </lineage>
</organism>
<dbReference type="NCBIfam" id="TIGR01188">
    <property type="entry name" value="drrA"/>
    <property type="match status" value="1"/>
</dbReference>
<dbReference type="InterPro" id="IPR005894">
    <property type="entry name" value="DrrA"/>
</dbReference>
<keyword evidence="5" id="KW-0547">Nucleotide-binding</keyword>
<evidence type="ECO:0000313" key="14">
    <source>
        <dbReference type="Proteomes" id="UP000319210"/>
    </source>
</evidence>
<protein>
    <recommendedName>
        <fullName evidence="2">ABC-type xenobiotic transporter</fullName>
        <ecNumber evidence="2">7.6.2.2</ecNumber>
    </recommendedName>
</protein>
<comment type="subcellular location">
    <subcellularLocation>
        <location evidence="1">Cell membrane</location>
        <topology evidence="1">Peripheral membrane protein</topology>
        <orientation evidence="1">Cytoplasmic side</orientation>
    </subcellularLocation>
</comment>
<dbReference type="InterPro" id="IPR003439">
    <property type="entry name" value="ABC_transporter-like_ATP-bd"/>
</dbReference>
<evidence type="ECO:0000256" key="8">
    <source>
        <dbReference type="ARBA" id="ARBA00023136"/>
    </source>
</evidence>
<name>A0A4Y3QWI2_STRCI</name>
<dbReference type="SMART" id="SM00382">
    <property type="entry name" value="AAA"/>
    <property type="match status" value="1"/>
</dbReference>
<dbReference type="InterPro" id="IPR050763">
    <property type="entry name" value="ABC_transporter_ATP-binding"/>
</dbReference>
<evidence type="ECO:0000256" key="7">
    <source>
        <dbReference type="ARBA" id="ARBA00022967"/>
    </source>
</evidence>
<feature type="region of interest" description="Disordered" evidence="11">
    <location>
        <begin position="361"/>
        <end position="390"/>
    </location>
</feature>
<dbReference type="SUPFAM" id="SSF52540">
    <property type="entry name" value="P-loop containing nucleoside triphosphate hydrolases"/>
    <property type="match status" value="1"/>
</dbReference>
<evidence type="ECO:0000256" key="4">
    <source>
        <dbReference type="ARBA" id="ARBA00022475"/>
    </source>
</evidence>
<proteinExistence type="inferred from homology"/>
<dbReference type="Gene3D" id="3.40.50.300">
    <property type="entry name" value="P-loop containing nucleotide triphosphate hydrolases"/>
    <property type="match status" value="1"/>
</dbReference>
<dbReference type="RefSeq" id="WP_230988569.1">
    <property type="nucleotide sequence ID" value="NZ_BJMM01000007.1"/>
</dbReference>
<dbReference type="EMBL" id="BJMM01000007">
    <property type="protein sequence ID" value="GEB49582.1"/>
    <property type="molecule type" value="Genomic_DNA"/>
</dbReference>
<dbReference type="GO" id="GO:0016887">
    <property type="term" value="F:ATP hydrolysis activity"/>
    <property type="evidence" value="ECO:0007669"/>
    <property type="project" value="InterPro"/>
</dbReference>
<dbReference type="Pfam" id="PF00005">
    <property type="entry name" value="ABC_tran"/>
    <property type="match status" value="1"/>
</dbReference>
<comment type="caution">
    <text evidence="13">The sequence shown here is derived from an EMBL/GenBank/DDBJ whole genome shotgun (WGS) entry which is preliminary data.</text>
</comment>
<dbReference type="InterPro" id="IPR017871">
    <property type="entry name" value="ABC_transporter-like_CS"/>
</dbReference>
<evidence type="ECO:0000256" key="10">
    <source>
        <dbReference type="ARBA" id="ARBA00049985"/>
    </source>
</evidence>
<keyword evidence="8" id="KW-0472">Membrane</keyword>
<evidence type="ECO:0000256" key="5">
    <source>
        <dbReference type="ARBA" id="ARBA00022741"/>
    </source>
</evidence>
<dbReference type="AlphaFoldDB" id="A0A4Y3QWI2"/>
<dbReference type="PANTHER" id="PTHR42711:SF19">
    <property type="entry name" value="DOXORUBICIN RESISTANCE ATP-BINDING PROTEIN DRRA"/>
    <property type="match status" value="1"/>
</dbReference>
<keyword evidence="14" id="KW-1185">Reference proteome</keyword>
<keyword evidence="6" id="KW-0067">ATP-binding</keyword>
<keyword evidence="7" id="KW-1278">Translocase</keyword>
<accession>A0A4Y3QWI2</accession>
<evidence type="ECO:0000256" key="9">
    <source>
        <dbReference type="ARBA" id="ARBA00023251"/>
    </source>
</evidence>
<dbReference type="PROSITE" id="PS50893">
    <property type="entry name" value="ABC_TRANSPORTER_2"/>
    <property type="match status" value="1"/>
</dbReference>
<evidence type="ECO:0000259" key="12">
    <source>
        <dbReference type="PROSITE" id="PS50893"/>
    </source>
</evidence>
<dbReference type="GO" id="GO:0046677">
    <property type="term" value="P:response to antibiotic"/>
    <property type="evidence" value="ECO:0007669"/>
    <property type="project" value="UniProtKB-KW"/>
</dbReference>
<evidence type="ECO:0000256" key="6">
    <source>
        <dbReference type="ARBA" id="ARBA00022840"/>
    </source>
</evidence>
<dbReference type="GO" id="GO:0043215">
    <property type="term" value="P:daunorubicin transport"/>
    <property type="evidence" value="ECO:0007669"/>
    <property type="project" value="InterPro"/>
</dbReference>
<sequence length="390" mass="40619">MTATRPSEADPDGEFSVLAQGLRKWYGPGGKPPGAGGAGADGTSGGGGRDSEDGGKGGKGRKSGRTGRFALDGLDLAVPRGTVFGLLGPNGAGKTTAVRILTTLVRPDGGSARVGGHDVRREPRAVRRRIGLTGQHAAVDEILSARQNLEMFGRLFHLGAARARRRADELLEHFALTEAADKQPQGFSGGMRRRLDLAASMILAPEVLFLDEPTTGLDPRGRSEVWESVRSLAAAGTTVLLTTHYLDEADKLSDRIAVIDRGRTIREDTPEGLKRAVGGARIEVRAAAPEDVPAVVRAVARVAADGAEPRTGAEVPLVHAPVRDGVAALTEVAAQLRAEGVTVEDIGVRRPTLDEVFLRLTGAPAEEPGAAPPPDPDADGSTRSPEGAAV</sequence>
<dbReference type="FunFam" id="3.40.50.300:FF:000589">
    <property type="entry name" value="ABC transporter, ATP-binding subunit"/>
    <property type="match status" value="1"/>
</dbReference>